<dbReference type="InterPro" id="IPR050383">
    <property type="entry name" value="GlyoxalaseI/FosfomycinResist"/>
</dbReference>
<comment type="caution">
    <text evidence="2">The sequence shown here is derived from an EMBL/GenBank/DDBJ whole genome shotgun (WGS) entry which is preliminary data.</text>
</comment>
<dbReference type="SUPFAM" id="SSF54593">
    <property type="entry name" value="Glyoxalase/Bleomycin resistance protein/Dihydroxybiphenyl dioxygenase"/>
    <property type="match status" value="1"/>
</dbReference>
<protein>
    <submittedName>
        <fullName evidence="2">VOC family protein</fullName>
    </submittedName>
</protein>
<dbReference type="PROSITE" id="PS51819">
    <property type="entry name" value="VOC"/>
    <property type="match status" value="1"/>
</dbReference>
<evidence type="ECO:0000259" key="1">
    <source>
        <dbReference type="PROSITE" id="PS51819"/>
    </source>
</evidence>
<dbReference type="PANTHER" id="PTHR21366">
    <property type="entry name" value="GLYOXALASE FAMILY PROTEIN"/>
    <property type="match status" value="1"/>
</dbReference>
<organism evidence="2 3">
    <name type="scientific">Hwangdonia seohaensis</name>
    <dbReference type="NCBI Taxonomy" id="1240727"/>
    <lineage>
        <taxon>Bacteria</taxon>
        <taxon>Pseudomonadati</taxon>
        <taxon>Bacteroidota</taxon>
        <taxon>Flavobacteriia</taxon>
        <taxon>Flavobacteriales</taxon>
        <taxon>Flavobacteriaceae</taxon>
        <taxon>Hwangdonia</taxon>
    </lineage>
</organism>
<evidence type="ECO:0000313" key="2">
    <source>
        <dbReference type="EMBL" id="MFD1163329.1"/>
    </source>
</evidence>
<dbReference type="InterPro" id="IPR037523">
    <property type="entry name" value="VOC_core"/>
</dbReference>
<dbReference type="EMBL" id="JBHTLJ010000004">
    <property type="protein sequence ID" value="MFD1163329.1"/>
    <property type="molecule type" value="Genomic_DNA"/>
</dbReference>
<dbReference type="InterPro" id="IPR004360">
    <property type="entry name" value="Glyas_Fos-R_dOase_dom"/>
</dbReference>
<dbReference type="CDD" id="cd06587">
    <property type="entry name" value="VOC"/>
    <property type="match status" value="1"/>
</dbReference>
<dbReference type="Pfam" id="PF00903">
    <property type="entry name" value="Glyoxalase"/>
    <property type="match status" value="1"/>
</dbReference>
<gene>
    <name evidence="2" type="ORF">ACFQ2E_12915</name>
</gene>
<proteinExistence type="predicted"/>
<sequence length="134" mass="15847">MFSINFLDHVAIRVKNMNESIKWYSNVLGLKKYQLEKWGEFPVFMLSGKIGVAIFPANLDDEKLNQLSKNIKIDHFAFNVSNIDFKKAQEYFNSINEPFQFQDHHYFRSIYLKDPDNHTVELTTLVVDDDLFYT</sequence>
<dbReference type="RefSeq" id="WP_311941733.1">
    <property type="nucleotide sequence ID" value="NZ_JAVSCK010000004.1"/>
</dbReference>
<evidence type="ECO:0000313" key="3">
    <source>
        <dbReference type="Proteomes" id="UP001597163"/>
    </source>
</evidence>
<dbReference type="InterPro" id="IPR029068">
    <property type="entry name" value="Glyas_Bleomycin-R_OHBP_Dase"/>
</dbReference>
<name>A0ABW3RE40_9FLAO</name>
<keyword evidence="3" id="KW-1185">Reference proteome</keyword>
<accession>A0ABW3RE40</accession>
<dbReference type="Gene3D" id="3.10.180.10">
    <property type="entry name" value="2,3-Dihydroxybiphenyl 1,2-Dioxygenase, domain 1"/>
    <property type="match status" value="1"/>
</dbReference>
<reference evidence="3" key="1">
    <citation type="journal article" date="2019" name="Int. J. Syst. Evol. Microbiol.">
        <title>The Global Catalogue of Microorganisms (GCM) 10K type strain sequencing project: providing services to taxonomists for standard genome sequencing and annotation.</title>
        <authorList>
            <consortium name="The Broad Institute Genomics Platform"/>
            <consortium name="The Broad Institute Genome Sequencing Center for Infectious Disease"/>
            <person name="Wu L."/>
            <person name="Ma J."/>
        </authorList>
    </citation>
    <scope>NUCLEOTIDE SEQUENCE [LARGE SCALE GENOMIC DNA]</scope>
    <source>
        <strain evidence="3">CCUG 63246</strain>
    </source>
</reference>
<dbReference type="PANTHER" id="PTHR21366:SF14">
    <property type="entry name" value="GLYOXALASE DOMAIN-CONTAINING PROTEIN 5"/>
    <property type="match status" value="1"/>
</dbReference>
<feature type="domain" description="VOC" evidence="1">
    <location>
        <begin position="6"/>
        <end position="125"/>
    </location>
</feature>
<dbReference type="Proteomes" id="UP001597163">
    <property type="component" value="Unassembled WGS sequence"/>
</dbReference>